<dbReference type="Proteomes" id="UP000219546">
    <property type="component" value="Unassembled WGS sequence"/>
</dbReference>
<evidence type="ECO:0008006" key="6">
    <source>
        <dbReference type="Google" id="ProtNLM"/>
    </source>
</evidence>
<dbReference type="Gene3D" id="3.40.50.720">
    <property type="entry name" value="NAD(P)-binding Rossmann-like Domain"/>
    <property type="match status" value="1"/>
</dbReference>
<keyword evidence="5" id="KW-1185">Reference proteome</keyword>
<dbReference type="InterPro" id="IPR036291">
    <property type="entry name" value="NAD(P)-bd_dom_sf"/>
</dbReference>
<reference evidence="4 5" key="1">
    <citation type="submission" date="2017-08" db="EMBL/GenBank/DDBJ databases">
        <authorList>
            <person name="de Groot N.N."/>
        </authorList>
    </citation>
    <scope>NUCLEOTIDE SEQUENCE [LARGE SCALE GENOMIC DNA]</scope>
    <source>
        <strain evidence="4 5">JC228</strain>
    </source>
</reference>
<proteinExistence type="inferred from homology"/>
<dbReference type="InterPro" id="IPR002347">
    <property type="entry name" value="SDR_fam"/>
</dbReference>
<dbReference type="AlphaFoldDB" id="A0A285CKG2"/>
<evidence type="ECO:0000256" key="1">
    <source>
        <dbReference type="ARBA" id="ARBA00006484"/>
    </source>
</evidence>
<dbReference type="OrthoDB" id="9793345at2"/>
<dbReference type="PIRSF" id="PIRSF000126">
    <property type="entry name" value="11-beta-HSD1"/>
    <property type="match status" value="1"/>
</dbReference>
<dbReference type="GO" id="GO:0016020">
    <property type="term" value="C:membrane"/>
    <property type="evidence" value="ECO:0007669"/>
    <property type="project" value="TreeGrafter"/>
</dbReference>
<keyword evidence="2" id="KW-0560">Oxidoreductase</keyword>
<accession>A0A285CKG2</accession>
<name>A0A285CKG2_9BACI</name>
<dbReference type="FunFam" id="3.40.50.720:FF:000047">
    <property type="entry name" value="NADP-dependent L-serine/L-allo-threonine dehydrogenase"/>
    <property type="match status" value="1"/>
</dbReference>
<evidence type="ECO:0000256" key="3">
    <source>
        <dbReference type="RuleBase" id="RU000363"/>
    </source>
</evidence>
<protein>
    <recommendedName>
        <fullName evidence="6">Short-subunit dehydrogenase</fullName>
    </recommendedName>
</protein>
<evidence type="ECO:0000313" key="4">
    <source>
        <dbReference type="EMBL" id="SNX68030.1"/>
    </source>
</evidence>
<organism evidence="4 5">
    <name type="scientific">Bacillus oleivorans</name>
    <dbReference type="NCBI Taxonomy" id="1448271"/>
    <lineage>
        <taxon>Bacteria</taxon>
        <taxon>Bacillati</taxon>
        <taxon>Bacillota</taxon>
        <taxon>Bacilli</taxon>
        <taxon>Bacillales</taxon>
        <taxon>Bacillaceae</taxon>
        <taxon>Bacillus</taxon>
    </lineage>
</organism>
<dbReference type="SUPFAM" id="SSF51735">
    <property type="entry name" value="NAD(P)-binding Rossmann-fold domains"/>
    <property type="match status" value="1"/>
</dbReference>
<dbReference type="EMBL" id="OAOP01000002">
    <property type="protein sequence ID" value="SNX68030.1"/>
    <property type="molecule type" value="Genomic_DNA"/>
</dbReference>
<gene>
    <name evidence="4" type="ORF">SAMN05877753_102237</name>
</gene>
<dbReference type="Pfam" id="PF00106">
    <property type="entry name" value="adh_short"/>
    <property type="match status" value="1"/>
</dbReference>
<evidence type="ECO:0000313" key="5">
    <source>
        <dbReference type="Proteomes" id="UP000219546"/>
    </source>
</evidence>
<dbReference type="PANTHER" id="PTHR44196:SF1">
    <property type="entry name" value="DEHYDROGENASE_REDUCTASE SDR FAMILY MEMBER 7B"/>
    <property type="match status" value="1"/>
</dbReference>
<dbReference type="PANTHER" id="PTHR44196">
    <property type="entry name" value="DEHYDROGENASE/REDUCTASE SDR FAMILY MEMBER 7B"/>
    <property type="match status" value="1"/>
</dbReference>
<evidence type="ECO:0000256" key="2">
    <source>
        <dbReference type="ARBA" id="ARBA00023002"/>
    </source>
</evidence>
<comment type="similarity">
    <text evidence="1 3">Belongs to the short-chain dehydrogenases/reductases (SDR) family.</text>
</comment>
<dbReference type="PRINTS" id="PR00081">
    <property type="entry name" value="GDHRDH"/>
</dbReference>
<sequence length="265" mass="29105">MLNDRLKGKNVVITGASSGIGAKMAFLCAKSGANVIILARSWDKLQNLKQEIETDHQVTVRAYKLDVSNIDEIQKVFAEIIADVHHVDVLVNNAGFGIFDTVEEAKLDDAKAMFETNVIGLIGCTKMVLPNMKARRQGHIINVASIAGKIATPKSSVYSASKHAVLGFTNALRMEVADEGIFVTSVNPGPIETNFFNIADQSGSYVKNVQKFILSSDQVAAAVVKRMLSRTREINLPRWMNLGDVFFTLFPSTFERLGKKAIFKK</sequence>
<dbReference type="PRINTS" id="PR00080">
    <property type="entry name" value="SDRFAMILY"/>
</dbReference>
<dbReference type="PROSITE" id="PS00061">
    <property type="entry name" value="ADH_SHORT"/>
    <property type="match status" value="1"/>
</dbReference>
<dbReference type="GO" id="GO:0016616">
    <property type="term" value="F:oxidoreductase activity, acting on the CH-OH group of donors, NAD or NADP as acceptor"/>
    <property type="evidence" value="ECO:0007669"/>
    <property type="project" value="UniProtKB-ARBA"/>
</dbReference>
<dbReference type="InterPro" id="IPR020904">
    <property type="entry name" value="Sc_DH/Rdtase_CS"/>
</dbReference>
<dbReference type="RefSeq" id="WP_097157433.1">
    <property type="nucleotide sequence ID" value="NZ_JBEPMQ010000001.1"/>
</dbReference>